<dbReference type="InterPro" id="IPR020810">
    <property type="entry name" value="Enolase_C"/>
</dbReference>
<dbReference type="PANTHER" id="PTHR11902:SF1">
    <property type="entry name" value="ENOLASE"/>
    <property type="match status" value="1"/>
</dbReference>
<dbReference type="SMART" id="SM01192">
    <property type="entry name" value="Enolase_C"/>
    <property type="match status" value="1"/>
</dbReference>
<reference evidence="14 16" key="2">
    <citation type="submission" date="2018-03" db="EMBL/GenBank/DDBJ databases">
        <authorList>
            <person name="Fogelqvist J."/>
        </authorList>
    </citation>
    <scope>NUCLEOTIDE SEQUENCE [LARGE SCALE GENOMIC DNA]</scope>
</reference>
<keyword evidence="5 10" id="KW-0460">Magnesium</keyword>
<evidence type="ECO:0000313" key="16">
    <source>
        <dbReference type="Proteomes" id="UP000290189"/>
    </source>
</evidence>
<keyword evidence="14" id="KW-0496">Mitochondrion</keyword>
<protein>
    <recommendedName>
        <fullName evidence="4">phosphopyruvate hydratase</fullName>
        <ecNumber evidence="4">4.2.1.11</ecNumber>
    </recommendedName>
</protein>
<evidence type="ECO:0000313" key="15">
    <source>
        <dbReference type="Proteomes" id="UP000039324"/>
    </source>
</evidence>
<dbReference type="FunFam" id="3.20.20.120:FF:000002">
    <property type="entry name" value="Enolase 1"/>
    <property type="match status" value="1"/>
</dbReference>
<comment type="pathway">
    <text evidence="2">Carbohydrate degradation; glycolysis; pyruvate from D-glyceraldehyde 3-phosphate: step 4/5.</text>
</comment>
<dbReference type="InterPro" id="IPR000941">
    <property type="entry name" value="Enolase"/>
</dbReference>
<dbReference type="Gene3D" id="3.30.390.10">
    <property type="entry name" value="Enolase-like, N-terminal domain"/>
    <property type="match status" value="1"/>
</dbReference>
<keyword evidence="15" id="KW-1185">Reference proteome</keyword>
<dbReference type="AlphaFoldDB" id="A0A0G4J8J6"/>
<evidence type="ECO:0000256" key="2">
    <source>
        <dbReference type="ARBA" id="ARBA00005031"/>
    </source>
</evidence>
<dbReference type="PIRSF" id="PIRSF001400">
    <property type="entry name" value="Enolase"/>
    <property type="match status" value="1"/>
</dbReference>
<reference evidence="13 15" key="1">
    <citation type="submission" date="2015-02" db="EMBL/GenBank/DDBJ databases">
        <authorList>
            <person name="Chooi Y.-H."/>
        </authorList>
    </citation>
    <scope>NUCLEOTIDE SEQUENCE [LARGE SCALE GENOMIC DNA]</scope>
    <source>
        <strain evidence="13">E3</strain>
    </source>
</reference>
<evidence type="ECO:0000259" key="11">
    <source>
        <dbReference type="SMART" id="SM01192"/>
    </source>
</evidence>
<dbReference type="EMBL" id="OVEO01000012">
    <property type="protein sequence ID" value="SPQ99865.1"/>
    <property type="molecule type" value="Genomic_DNA"/>
</dbReference>
<dbReference type="PRINTS" id="PR00148">
    <property type="entry name" value="ENOLASE"/>
</dbReference>
<proteinExistence type="inferred from homology"/>
<dbReference type="GO" id="GO:0004634">
    <property type="term" value="F:phosphopyruvate hydratase activity"/>
    <property type="evidence" value="ECO:0007669"/>
    <property type="project" value="UniProtKB-EC"/>
</dbReference>
<keyword evidence="7" id="KW-0456">Lyase</keyword>
<dbReference type="GO" id="GO:0000287">
    <property type="term" value="F:magnesium ion binding"/>
    <property type="evidence" value="ECO:0007669"/>
    <property type="project" value="InterPro"/>
</dbReference>
<dbReference type="PROSITE" id="PS00164">
    <property type="entry name" value="ENOLASE"/>
    <property type="match status" value="1"/>
</dbReference>
<feature type="binding site" evidence="10">
    <location>
        <position position="327"/>
    </location>
    <ligand>
        <name>Mg(2+)</name>
        <dbReference type="ChEBI" id="CHEBI:18420"/>
    </ligand>
</feature>
<feature type="binding site" evidence="9">
    <location>
        <position position="172"/>
    </location>
    <ligand>
        <name>substrate</name>
    </ligand>
</feature>
<dbReference type="Proteomes" id="UP000290189">
    <property type="component" value="Unassembled WGS sequence"/>
</dbReference>
<geneLocation type="mitochondrion" evidence="14"/>
<gene>
    <name evidence="13" type="ORF">PBRA_003512</name>
    <name evidence="14" type="ORF">PLBR_LOCUS7080</name>
</gene>
<dbReference type="InterPro" id="IPR020811">
    <property type="entry name" value="Enolase_N"/>
</dbReference>
<dbReference type="OMA" id="RCQLTGD"/>
<feature type="binding site" evidence="9">
    <location>
        <position position="403"/>
    </location>
    <ligand>
        <name>substrate</name>
    </ligand>
</feature>
<dbReference type="SMART" id="SM01193">
    <property type="entry name" value="Enolase_N"/>
    <property type="match status" value="1"/>
</dbReference>
<dbReference type="FunFam" id="3.30.390.10:FF:000001">
    <property type="entry name" value="Enolase"/>
    <property type="match status" value="1"/>
</dbReference>
<dbReference type="STRING" id="37360.A0A0G4J8J6"/>
<evidence type="ECO:0000256" key="6">
    <source>
        <dbReference type="ARBA" id="ARBA00023152"/>
    </source>
</evidence>
<evidence type="ECO:0000256" key="10">
    <source>
        <dbReference type="PIRSR" id="PIRSR001400-3"/>
    </source>
</evidence>
<organism evidence="13 15">
    <name type="scientific">Plasmodiophora brassicae</name>
    <name type="common">Clubroot disease agent</name>
    <dbReference type="NCBI Taxonomy" id="37360"/>
    <lineage>
        <taxon>Eukaryota</taxon>
        <taxon>Sar</taxon>
        <taxon>Rhizaria</taxon>
        <taxon>Endomyxa</taxon>
        <taxon>Phytomyxea</taxon>
        <taxon>Plasmodiophorida</taxon>
        <taxon>Plasmodiophoridae</taxon>
        <taxon>Plasmodiophora</taxon>
    </lineage>
</organism>
<feature type="active site" description="Proton acceptor" evidence="8">
    <location>
        <position position="352"/>
    </location>
</feature>
<feature type="binding site" evidence="10">
    <location>
        <position position="250"/>
    </location>
    <ligand>
        <name>Mg(2+)</name>
        <dbReference type="ChEBI" id="CHEBI:18420"/>
    </ligand>
</feature>
<dbReference type="EMBL" id="CDSF01000155">
    <property type="protein sequence ID" value="CEP03905.1"/>
    <property type="molecule type" value="Genomic_DNA"/>
</dbReference>
<evidence type="ECO:0000259" key="12">
    <source>
        <dbReference type="SMART" id="SM01193"/>
    </source>
</evidence>
<dbReference type="EC" id="4.2.1.11" evidence="4"/>
<feature type="binding site" evidence="9">
    <location>
        <begin position="379"/>
        <end position="382"/>
    </location>
    <ligand>
        <name>substrate</name>
    </ligand>
</feature>
<evidence type="ECO:0000256" key="8">
    <source>
        <dbReference type="PIRSR" id="PIRSR001400-1"/>
    </source>
</evidence>
<dbReference type="SFLD" id="SFLDS00001">
    <property type="entry name" value="Enolase"/>
    <property type="match status" value="1"/>
</dbReference>
<evidence type="ECO:0000256" key="4">
    <source>
        <dbReference type="ARBA" id="ARBA00012058"/>
    </source>
</evidence>
<feature type="binding site" evidence="10">
    <location>
        <position position="300"/>
    </location>
    <ligand>
        <name>Mg(2+)</name>
        <dbReference type="ChEBI" id="CHEBI:18420"/>
    </ligand>
</feature>
<feature type="binding site" evidence="9">
    <location>
        <position position="300"/>
    </location>
    <ligand>
        <name>substrate</name>
    </ligand>
</feature>
<dbReference type="GO" id="GO:0006096">
    <property type="term" value="P:glycolytic process"/>
    <property type="evidence" value="ECO:0007669"/>
    <property type="project" value="UniProtKB-UniPathway"/>
</dbReference>
<feature type="active site" description="Proton donor" evidence="8">
    <location>
        <position position="215"/>
    </location>
</feature>
<accession>A0A0G4J8J6</accession>
<evidence type="ECO:0000256" key="1">
    <source>
        <dbReference type="ARBA" id="ARBA00004496"/>
    </source>
</evidence>
<dbReference type="InterPro" id="IPR020809">
    <property type="entry name" value="Enolase_CS"/>
</dbReference>
<evidence type="ECO:0000256" key="5">
    <source>
        <dbReference type="ARBA" id="ARBA00022842"/>
    </source>
</evidence>
<dbReference type="SUPFAM" id="SSF54826">
    <property type="entry name" value="Enolase N-terminal domain-like"/>
    <property type="match status" value="1"/>
</dbReference>
<dbReference type="PANTHER" id="PTHR11902">
    <property type="entry name" value="ENOLASE"/>
    <property type="match status" value="1"/>
</dbReference>
<evidence type="ECO:0000256" key="3">
    <source>
        <dbReference type="ARBA" id="ARBA00009604"/>
    </source>
</evidence>
<dbReference type="OrthoDB" id="1739814at2759"/>
<dbReference type="Gene3D" id="3.20.20.120">
    <property type="entry name" value="Enolase-like C-terminal domain"/>
    <property type="match status" value="1"/>
</dbReference>
<keyword evidence="6" id="KW-0324">Glycolysis</keyword>
<name>A0A0G4J8J6_PLABS</name>
<feature type="binding site" evidence="9">
    <location>
        <position position="163"/>
    </location>
    <ligand>
        <name>substrate</name>
    </ligand>
</feature>
<dbReference type="Pfam" id="PF03952">
    <property type="entry name" value="Enolase_N"/>
    <property type="match status" value="1"/>
</dbReference>
<feature type="domain" description="Enolase N-terminal" evidence="12">
    <location>
        <begin position="4"/>
        <end position="138"/>
    </location>
</feature>
<keyword evidence="10" id="KW-0479">Metal-binding</keyword>
<dbReference type="SFLD" id="SFLDG00178">
    <property type="entry name" value="enolase"/>
    <property type="match status" value="1"/>
</dbReference>
<dbReference type="InterPro" id="IPR036849">
    <property type="entry name" value="Enolase-like_C_sf"/>
</dbReference>
<dbReference type="Proteomes" id="UP000039324">
    <property type="component" value="Unassembled WGS sequence"/>
</dbReference>
<comment type="subcellular location">
    <subcellularLocation>
        <location evidence="1">Cytoplasm</location>
    </subcellularLocation>
</comment>
<sequence length="444" mass="47011">MTSILSVRARQIFDSRGNPTVEVDVTTALGMFRAGVPSGASTGVYEALELRDGGKDYMGKGVSKAVANVNNIIGPAIKGMNPVDQAAIDNKMVQELDGTKNEWGWSKSKLGANAILGVSLAVCRAGAAAAKVPLYRHVATLAGNNGPLVLPVPFFNVINGGSHAGNGLAMQEFMIAPVGAASFQQAMQMGSEVYHHLKKVIQAQYGQDAVNVGDEGGFAPNISSSEEGLQLISRAIAAAGYTGKVMMAMDVAASEFYTEDKKYDLGFKVQPNDGSKCLSADQLSSVYKGFVSSHPMVSIEDPFDQDDWSSWSGITSQLGKDVQIVGDDLLVTNPNRIDKAIEAKSANALLLKVNQIGSVTESIEAVKKAKRAGWGVMASHRSGETEDAFIADLAVGLSCGQIKTGAPCRSERTAKYNQLLRIEEELAEKASFAGAKFRAPVPPY</sequence>
<dbReference type="CDD" id="cd03313">
    <property type="entry name" value="enolase"/>
    <property type="match status" value="1"/>
</dbReference>
<dbReference type="SUPFAM" id="SSF51604">
    <property type="entry name" value="Enolase C-terminal domain-like"/>
    <property type="match status" value="1"/>
</dbReference>
<evidence type="ECO:0000256" key="9">
    <source>
        <dbReference type="PIRSR" id="PIRSR001400-2"/>
    </source>
</evidence>
<dbReference type="InterPro" id="IPR029017">
    <property type="entry name" value="Enolase-like_N"/>
</dbReference>
<comment type="cofactor">
    <cofactor evidence="10">
        <name>Mg(2+)</name>
        <dbReference type="ChEBI" id="CHEBI:18420"/>
    </cofactor>
    <text evidence="10">Mg(2+) is required for catalysis and for stabilizing the dimer.</text>
</comment>
<dbReference type="NCBIfam" id="TIGR01060">
    <property type="entry name" value="eno"/>
    <property type="match status" value="1"/>
</dbReference>
<dbReference type="SFLD" id="SFLDF00002">
    <property type="entry name" value="enolase"/>
    <property type="match status" value="1"/>
</dbReference>
<dbReference type="GO" id="GO:0000015">
    <property type="term" value="C:phosphopyruvate hydratase complex"/>
    <property type="evidence" value="ECO:0007669"/>
    <property type="project" value="InterPro"/>
</dbReference>
<comment type="similarity">
    <text evidence="3">Belongs to the enolase family.</text>
</comment>
<dbReference type="HAMAP" id="MF_00318">
    <property type="entry name" value="Enolase"/>
    <property type="match status" value="1"/>
</dbReference>
<evidence type="ECO:0000256" key="7">
    <source>
        <dbReference type="ARBA" id="ARBA00023239"/>
    </source>
</evidence>
<dbReference type="Pfam" id="PF00113">
    <property type="entry name" value="Enolase_C"/>
    <property type="match status" value="1"/>
</dbReference>
<dbReference type="UniPathway" id="UPA00109">
    <property type="reaction ID" value="UER00187"/>
</dbReference>
<evidence type="ECO:0000313" key="14">
    <source>
        <dbReference type="EMBL" id="SPQ99865.1"/>
    </source>
</evidence>
<feature type="domain" description="Enolase C-terminal TIM barrel" evidence="11">
    <location>
        <begin position="147"/>
        <end position="440"/>
    </location>
</feature>
<feature type="binding site" evidence="9">
    <location>
        <position position="327"/>
    </location>
    <ligand>
        <name>substrate</name>
    </ligand>
</feature>
<evidence type="ECO:0000313" key="13">
    <source>
        <dbReference type="EMBL" id="CEP03905.1"/>
    </source>
</evidence>